<feature type="domain" description="Carbohydrate binding module 65" evidence="3">
    <location>
        <begin position="35"/>
        <end position="169"/>
    </location>
</feature>
<comment type="caution">
    <text evidence="4">The sequence shown here is derived from an EMBL/GenBank/DDBJ whole genome shotgun (WGS) entry which is preliminary data.</text>
</comment>
<evidence type="ECO:0000313" key="4">
    <source>
        <dbReference type="EMBL" id="EXM39601.1"/>
    </source>
</evidence>
<accession>A0A011VWI7</accession>
<dbReference type="RefSeq" id="WP_024857598.1">
    <property type="nucleotide sequence ID" value="NZ_JEOB01000002.1"/>
</dbReference>
<name>A0A011VWI7_RUMAL</name>
<reference evidence="4 5" key="1">
    <citation type="submission" date="2013-06" db="EMBL/GenBank/DDBJ databases">
        <title>Rumen cellulosomics: divergent fiber-degrading strategies revealed by comparative genome-wide analysis of six Ruminococcal strains.</title>
        <authorList>
            <person name="Dassa B."/>
            <person name="Borovok I."/>
            <person name="Lamed R."/>
            <person name="Flint H."/>
            <person name="Yeoman C.J."/>
            <person name="White B."/>
            <person name="Bayer E.A."/>
        </authorList>
    </citation>
    <scope>NUCLEOTIDE SEQUENCE [LARGE SCALE GENOMIC DNA]</scope>
    <source>
        <strain evidence="4 5">SY3</strain>
    </source>
</reference>
<dbReference type="Pfam" id="PF18259">
    <property type="entry name" value="CBM65_1"/>
    <property type="match status" value="1"/>
</dbReference>
<dbReference type="OrthoDB" id="1819521at2"/>
<feature type="chain" id="PRO_5039474797" description="Carbohydrate binding module 65 domain-containing protein" evidence="2">
    <location>
        <begin position="26"/>
        <end position="249"/>
    </location>
</feature>
<organism evidence="4 5">
    <name type="scientific">Ruminococcus albus SY3</name>
    <dbReference type="NCBI Taxonomy" id="1341156"/>
    <lineage>
        <taxon>Bacteria</taxon>
        <taxon>Bacillati</taxon>
        <taxon>Bacillota</taxon>
        <taxon>Clostridia</taxon>
        <taxon>Eubacteriales</taxon>
        <taxon>Oscillospiraceae</taxon>
        <taxon>Ruminococcus</taxon>
    </lineage>
</organism>
<keyword evidence="1" id="KW-1133">Transmembrane helix</keyword>
<evidence type="ECO:0000256" key="1">
    <source>
        <dbReference type="SAM" id="Phobius"/>
    </source>
</evidence>
<evidence type="ECO:0000256" key="2">
    <source>
        <dbReference type="SAM" id="SignalP"/>
    </source>
</evidence>
<dbReference type="EMBL" id="JEOB01000002">
    <property type="protein sequence ID" value="EXM39601.1"/>
    <property type="molecule type" value="Genomic_DNA"/>
</dbReference>
<dbReference type="InterPro" id="IPR040877">
    <property type="entry name" value="CBM65_1"/>
</dbReference>
<dbReference type="AlphaFoldDB" id="A0A011VWI7"/>
<evidence type="ECO:0000313" key="5">
    <source>
        <dbReference type="Proteomes" id="UP000021369"/>
    </source>
</evidence>
<dbReference type="Proteomes" id="UP000021369">
    <property type="component" value="Unassembled WGS sequence"/>
</dbReference>
<sequence>MNKKIFSRISAAVMAAAIMAGQAIVACAYGDVQLDCTNAIESDNWTQSIQFNYNNDDPDDLKSFDATRMTDQSVITVTYDILETYETDSPTGFPVELIFQSWSSPDTPMVKSDGGVWAKVVPAVLDEEHNTESFNYADIVAAYGSDNFEKVDAVLFGSTNDAKIKVKSVTITNCNDQGSHWVDPSIAEQAKEAQEKEKEAQKKNIIGIIIGIIAGVAVAVGVIWFIISSKSREAFDVSTGEFVDKKDAR</sequence>
<gene>
    <name evidence="4" type="ORF">RASY3_07060</name>
</gene>
<keyword evidence="5" id="KW-1185">Reference proteome</keyword>
<keyword evidence="2" id="KW-0732">Signal</keyword>
<evidence type="ECO:0000259" key="3">
    <source>
        <dbReference type="Pfam" id="PF18259"/>
    </source>
</evidence>
<keyword evidence="1" id="KW-0472">Membrane</keyword>
<dbReference type="Gene3D" id="2.60.120.1070">
    <property type="match status" value="1"/>
</dbReference>
<protein>
    <recommendedName>
        <fullName evidence="3">Carbohydrate binding module 65 domain-containing protein</fullName>
    </recommendedName>
</protein>
<feature type="transmembrane region" description="Helical" evidence="1">
    <location>
        <begin position="205"/>
        <end position="227"/>
    </location>
</feature>
<dbReference type="PATRIC" id="fig|1341156.4.peg.1826"/>
<proteinExistence type="predicted"/>
<keyword evidence="1" id="KW-0812">Transmembrane</keyword>
<dbReference type="PROSITE" id="PS51257">
    <property type="entry name" value="PROKAR_LIPOPROTEIN"/>
    <property type="match status" value="1"/>
</dbReference>
<feature type="signal peptide" evidence="2">
    <location>
        <begin position="1"/>
        <end position="25"/>
    </location>
</feature>